<keyword evidence="5" id="KW-1185">Reference proteome</keyword>
<name>A0AAE0QA93_9TELE</name>
<dbReference type="InterPro" id="IPR008042">
    <property type="entry name" value="Retrotrans_Pao"/>
</dbReference>
<evidence type="ECO:0000313" key="5">
    <source>
        <dbReference type="Proteomes" id="UP001274896"/>
    </source>
</evidence>
<reference evidence="4" key="1">
    <citation type="submission" date="2023-06" db="EMBL/GenBank/DDBJ databases">
        <title>Male Hemibagrus guttatus genome.</title>
        <authorList>
            <person name="Bian C."/>
        </authorList>
    </citation>
    <scope>NUCLEOTIDE SEQUENCE</scope>
    <source>
        <strain evidence="4">Male_cb2023</strain>
        <tissue evidence="4">Muscle</tissue>
    </source>
</reference>
<dbReference type="InterPro" id="IPR036397">
    <property type="entry name" value="RNaseH_sf"/>
</dbReference>
<dbReference type="AlphaFoldDB" id="A0AAE0QA93"/>
<organism evidence="4 5">
    <name type="scientific">Hemibagrus guttatus</name>
    <dbReference type="NCBI Taxonomy" id="175788"/>
    <lineage>
        <taxon>Eukaryota</taxon>
        <taxon>Metazoa</taxon>
        <taxon>Chordata</taxon>
        <taxon>Craniata</taxon>
        <taxon>Vertebrata</taxon>
        <taxon>Euteleostomi</taxon>
        <taxon>Actinopterygii</taxon>
        <taxon>Neopterygii</taxon>
        <taxon>Teleostei</taxon>
        <taxon>Ostariophysi</taxon>
        <taxon>Siluriformes</taxon>
        <taxon>Bagridae</taxon>
        <taxon>Hemibagrus</taxon>
    </lineage>
</organism>
<evidence type="ECO:0000313" key="4">
    <source>
        <dbReference type="EMBL" id="KAK3516474.1"/>
    </source>
</evidence>
<dbReference type="SUPFAM" id="SSF53098">
    <property type="entry name" value="Ribonuclease H-like"/>
    <property type="match status" value="1"/>
</dbReference>
<dbReference type="PROSITE" id="PS50994">
    <property type="entry name" value="INTEGRASE"/>
    <property type="match status" value="1"/>
</dbReference>
<feature type="domain" description="Integrase catalytic" evidence="3">
    <location>
        <begin position="709"/>
        <end position="903"/>
    </location>
</feature>
<gene>
    <name evidence="4" type="ORF">QTP70_016708</name>
</gene>
<comment type="caution">
    <text evidence="4">The sequence shown here is derived from an EMBL/GenBank/DDBJ whole genome shotgun (WGS) entry which is preliminary data.</text>
</comment>
<evidence type="ECO:0000256" key="2">
    <source>
        <dbReference type="SAM" id="MobiDB-lite"/>
    </source>
</evidence>
<keyword evidence="1" id="KW-0175">Coiled coil</keyword>
<dbReference type="Proteomes" id="UP001274896">
    <property type="component" value="Unassembled WGS sequence"/>
</dbReference>
<dbReference type="Gene3D" id="3.30.420.10">
    <property type="entry name" value="Ribonuclease H-like superfamily/Ribonuclease H"/>
    <property type="match status" value="1"/>
</dbReference>
<feature type="coiled-coil region" evidence="1">
    <location>
        <begin position="2"/>
        <end position="68"/>
    </location>
</feature>
<dbReference type="PANTHER" id="PTHR47331:SF6">
    <property type="entry name" value="DOUBLECORTIN DOMAIN-CONTAINING PROTEIN"/>
    <property type="match status" value="1"/>
</dbReference>
<proteinExistence type="predicted"/>
<feature type="compositionally biased region" description="Polar residues" evidence="2">
    <location>
        <begin position="202"/>
        <end position="219"/>
    </location>
</feature>
<feature type="compositionally biased region" description="Polar residues" evidence="2">
    <location>
        <begin position="182"/>
        <end position="193"/>
    </location>
</feature>
<feature type="non-terminal residue" evidence="4">
    <location>
        <position position="909"/>
    </location>
</feature>
<dbReference type="PANTHER" id="PTHR47331">
    <property type="entry name" value="PHD-TYPE DOMAIN-CONTAINING PROTEIN"/>
    <property type="match status" value="1"/>
</dbReference>
<dbReference type="GO" id="GO:0003676">
    <property type="term" value="F:nucleic acid binding"/>
    <property type="evidence" value="ECO:0007669"/>
    <property type="project" value="InterPro"/>
</dbReference>
<evidence type="ECO:0000256" key="1">
    <source>
        <dbReference type="SAM" id="Coils"/>
    </source>
</evidence>
<dbReference type="EMBL" id="JAUCMX010000019">
    <property type="protein sequence ID" value="KAK3516474.1"/>
    <property type="molecule type" value="Genomic_DNA"/>
</dbReference>
<protein>
    <recommendedName>
        <fullName evidence="3">Integrase catalytic domain-containing protein</fullName>
    </recommendedName>
</protein>
<feature type="region of interest" description="Disordered" evidence="2">
    <location>
        <begin position="179"/>
        <end position="219"/>
    </location>
</feature>
<dbReference type="InterPro" id="IPR012337">
    <property type="entry name" value="RNaseH-like_sf"/>
</dbReference>
<accession>A0AAE0QA93</accession>
<dbReference type="GO" id="GO:0015074">
    <property type="term" value="P:DNA integration"/>
    <property type="evidence" value="ECO:0007669"/>
    <property type="project" value="InterPro"/>
</dbReference>
<evidence type="ECO:0000259" key="3">
    <source>
        <dbReference type="PROSITE" id="PS50994"/>
    </source>
</evidence>
<dbReference type="Pfam" id="PF05380">
    <property type="entry name" value="Peptidase_A17"/>
    <property type="match status" value="1"/>
</dbReference>
<dbReference type="InterPro" id="IPR001584">
    <property type="entry name" value="Integrase_cat-core"/>
</dbReference>
<sequence>MMAEKVTEIEEATERCKALETRSIASASTNRSRSSSASIVAAKARAKLEAARAKAEFLKKESEILIEKAQLKVMEARMDASLSALKHESEVAAALAEAKVLEAAAESDLGERISDVREISDRTRDYVMRQSQLELSPPVGDEPYQSPLEPIVHMLKPETPQRQHHFIAWDVRDSYNKPDTESIMQQPQRSVQTPRHKIQAPPFTSSPCKTTPQPSFSNDANVSEIARDARTRNDPSFALASGINSVLKLEQPFKRRELVAVTADIEQMFHSFIVKEADRGFLCFLWFKENDTSKEIIEYRMRVHVFGNSPSPAVAIYGLRQAAAYDEKEYGSDAKHFVEREFYVYDGLLSTPTAVEAIDLLTRTKEMLATSNLKLHKFASNSKEVMVAFPIEDHAKGLKDLNLEVDPTPIQRSLGLSRDVKRDVFTFHVTDIKKPFTRRGILATVNSLFDPLGFVAPIIIEGKFLLRELSGPTFLLQVHQNLPLEEEFDLIGPELDVEVRPLVTIISTDDSHLECQRFERFSSWRSLVRAIASLIHVAQTFKSSDDTERTCRSWHYCAKPHTVKELLQAEEVVIKSVQRRAYQEELTCIAKGNDIPMYSALRKLNPYIDSRGLLRIGGQLKNATLDLKEKFPLIIPGRSHAAKLLVEHYHRVKHQGRVFTESTICNAGYWIVGVKKLINSILHKCVMCNKLRGKVTEQKMADLPIDCLSTEQPFTYVGLDVFGPWTVVMRCTRGGQAQSKRWAVLFTCMSTRAIHIELIDFMDSSTFINALRRFFALQGPAKQIRSDCGTNFVGACKELEIVLTDSQQPSVKRYLGGEGCSWVFNPPHASHMGGAWERMIGVSRRILDSMLQQISPSCLTHEVLSALMAEVIGIVNSRPLVPISSDPDSPFLLTPAMLLTQKGHSVLPY</sequence>